<organism evidence="5">
    <name type="scientific">Mimiviridae sp. ChoanoV1</name>
    <dbReference type="NCBI Taxonomy" id="2596887"/>
    <lineage>
        <taxon>Viruses</taxon>
        <taxon>Varidnaviria</taxon>
        <taxon>Bamfordvirae</taxon>
        <taxon>Nucleocytoviricota</taxon>
        <taxon>Megaviricetes</taxon>
        <taxon>Imitervirales</taxon>
        <taxon>Schizomimiviridae</taxon>
    </lineage>
</organism>
<keyword evidence="2" id="KW-0560">Oxidoreductase</keyword>
<dbReference type="EMBL" id="MK250085">
    <property type="protein sequence ID" value="QDY51617.1"/>
    <property type="molecule type" value="Genomic_DNA"/>
</dbReference>
<dbReference type="InterPro" id="IPR011057">
    <property type="entry name" value="Mss4-like_sf"/>
</dbReference>
<protein>
    <recommendedName>
        <fullName evidence="1">peptide-methionine (S)-S-oxide reductase</fullName>
        <ecNumber evidence="1">1.8.4.11</ecNumber>
    </recommendedName>
</protein>
<keyword evidence="3" id="KW-0511">Multifunctional enzyme</keyword>
<name>A0A5B8IFB4_9VIRU</name>
<dbReference type="SUPFAM" id="SSF55068">
    <property type="entry name" value="Peptide methionine sulfoxide reductase"/>
    <property type="match status" value="1"/>
</dbReference>
<dbReference type="InterPro" id="IPR002579">
    <property type="entry name" value="Met_Sox_Rdtase_MsrB_dom"/>
</dbReference>
<evidence type="ECO:0000256" key="2">
    <source>
        <dbReference type="ARBA" id="ARBA00023002"/>
    </source>
</evidence>
<sequence length="288" mass="33542">MKTKKNNLKINYFSGGCFWGIQNKFDSLKGIIKTEVGYMGGNLNNPTYIDVCQGKSGHFETIKVQYNSNIISYKNLILKFLDFHDPTSMNKQGLNIGEQYRSVIYYNNKNDKIIIKNILKEVESKKNEKIVTQIMKKTKFFKAEKYHQKYYNKKEHPKTENLNLFKKICTNNSKLAEPKGSGKYYMYNYRVGINKGIYKCANCSNILYSSKDAYDAKTGWPAFSNTIDKKTKKNNSKYIKYNKKTGELKCRKCNIHLGHRFFDGPTETKTRDCINSVCLFFESELQDL</sequence>
<dbReference type="Pfam" id="PF01641">
    <property type="entry name" value="SelR"/>
    <property type="match status" value="1"/>
</dbReference>
<dbReference type="PROSITE" id="PS51790">
    <property type="entry name" value="MSRB"/>
    <property type="match status" value="1"/>
</dbReference>
<evidence type="ECO:0000256" key="1">
    <source>
        <dbReference type="ARBA" id="ARBA00012502"/>
    </source>
</evidence>
<proteinExistence type="inferred from homology"/>
<dbReference type="SUPFAM" id="SSF51316">
    <property type="entry name" value="Mss4-like"/>
    <property type="match status" value="1"/>
</dbReference>
<dbReference type="GO" id="GO:0033743">
    <property type="term" value="F:peptide-methionine (R)-S-oxide reductase activity"/>
    <property type="evidence" value="ECO:0007669"/>
    <property type="project" value="InterPro"/>
</dbReference>
<dbReference type="PANTHER" id="PTHR43774:SF1">
    <property type="entry name" value="PEPTIDE METHIONINE SULFOXIDE REDUCTASE MSRA 2"/>
    <property type="match status" value="1"/>
</dbReference>
<dbReference type="Gene3D" id="3.30.1060.10">
    <property type="entry name" value="Peptide methionine sulphoxide reductase MsrA"/>
    <property type="match status" value="1"/>
</dbReference>
<dbReference type="Pfam" id="PF01625">
    <property type="entry name" value="PMSR"/>
    <property type="match status" value="1"/>
</dbReference>
<evidence type="ECO:0000256" key="3">
    <source>
        <dbReference type="ARBA" id="ARBA00023268"/>
    </source>
</evidence>
<evidence type="ECO:0000259" key="4">
    <source>
        <dbReference type="PROSITE" id="PS51790"/>
    </source>
</evidence>
<dbReference type="InterPro" id="IPR036509">
    <property type="entry name" value="Met_Sox_Rdtase_MsrA_sf"/>
</dbReference>
<dbReference type="HAMAP" id="MF_01401">
    <property type="entry name" value="MsrA"/>
    <property type="match status" value="1"/>
</dbReference>
<dbReference type="GO" id="GO:0008113">
    <property type="term" value="F:peptide-methionine (S)-S-oxide reductase activity"/>
    <property type="evidence" value="ECO:0007669"/>
    <property type="project" value="UniProtKB-EC"/>
</dbReference>
<dbReference type="EC" id="1.8.4.11" evidence="1"/>
<feature type="domain" description="MsrB" evidence="4">
    <location>
        <begin position="154"/>
        <end position="284"/>
    </location>
</feature>
<dbReference type="Gene3D" id="2.170.150.20">
    <property type="entry name" value="Peptide methionine sulfoxide reductase"/>
    <property type="match status" value="1"/>
</dbReference>
<dbReference type="InterPro" id="IPR002569">
    <property type="entry name" value="Met_Sox_Rdtase_MsrA_dom"/>
</dbReference>
<reference evidence="5" key="1">
    <citation type="submission" date="2018-11" db="EMBL/GenBank/DDBJ databases">
        <title>A distinct lineage of giant viruses engineers rhodopsin photosystems in predatory marine eukaryotes.</title>
        <authorList>
            <person name="Needham D.M."/>
            <person name="Yoshizawa S."/>
            <person name="Hosaka T."/>
            <person name="Poirier C."/>
            <person name="Choi C.-J."/>
            <person name="Hehenberger E."/>
            <person name="Irwin N.A.T."/>
            <person name="Wilken S."/>
            <person name="Yung C.-M."/>
            <person name="Bachy C."/>
            <person name="Kurihara R."/>
            <person name="Nakajima Y."/>
            <person name="Kojima K."/>
            <person name="Kimura-Someya T."/>
            <person name="Leonard G."/>
            <person name="Malmstrom R.R."/>
            <person name="Mende D."/>
            <person name="Olson D.K."/>
            <person name="Sudo Y."/>
            <person name="Sudek S."/>
            <person name="Richards T.A."/>
            <person name="DeLong E.F."/>
            <person name="Keeling P.J."/>
            <person name="Santoro A.E."/>
            <person name="Shirouzu M."/>
            <person name="Iwasaki W."/>
            <person name="Worden A.Z."/>
        </authorList>
    </citation>
    <scope>NUCLEOTIDE SEQUENCE</scope>
</reference>
<accession>A0A5B8IFB4</accession>
<dbReference type="NCBIfam" id="TIGR00401">
    <property type="entry name" value="msrA"/>
    <property type="match status" value="1"/>
</dbReference>
<evidence type="ECO:0000313" key="5">
    <source>
        <dbReference type="EMBL" id="QDY51617.1"/>
    </source>
</evidence>
<dbReference type="PANTHER" id="PTHR43774">
    <property type="entry name" value="PEPTIDE METHIONINE SULFOXIDE REDUCTASE"/>
    <property type="match status" value="1"/>
</dbReference>
<gene>
    <name evidence="5" type="ORF">1_2</name>
</gene>